<accession>A0A0F9UKH3</accession>
<evidence type="ECO:0000313" key="1">
    <source>
        <dbReference type="EMBL" id="KKN54098.1"/>
    </source>
</evidence>
<comment type="caution">
    <text evidence="1">The sequence shown here is derived from an EMBL/GenBank/DDBJ whole genome shotgun (WGS) entry which is preliminary data.</text>
</comment>
<gene>
    <name evidence="1" type="ORF">LCGC14_0595920</name>
</gene>
<organism evidence="1">
    <name type="scientific">marine sediment metagenome</name>
    <dbReference type="NCBI Taxonomy" id="412755"/>
    <lineage>
        <taxon>unclassified sequences</taxon>
        <taxon>metagenomes</taxon>
        <taxon>ecological metagenomes</taxon>
    </lineage>
</organism>
<sequence>MTRNKRRKICPICGVEKTHIFIPLCGECYPPMYKKGSFPHQKLRRRKIWKEKRLKKFNETGNKCECCEKPKEYFGKEL</sequence>
<dbReference type="AlphaFoldDB" id="A0A0F9UKH3"/>
<reference evidence="1" key="1">
    <citation type="journal article" date="2015" name="Nature">
        <title>Complex archaea that bridge the gap between prokaryotes and eukaryotes.</title>
        <authorList>
            <person name="Spang A."/>
            <person name="Saw J.H."/>
            <person name="Jorgensen S.L."/>
            <person name="Zaremba-Niedzwiedzka K."/>
            <person name="Martijn J."/>
            <person name="Lind A.E."/>
            <person name="van Eijk R."/>
            <person name="Schleper C."/>
            <person name="Guy L."/>
            <person name="Ettema T.J."/>
        </authorList>
    </citation>
    <scope>NUCLEOTIDE SEQUENCE</scope>
</reference>
<protein>
    <submittedName>
        <fullName evidence="1">Uncharacterized protein</fullName>
    </submittedName>
</protein>
<name>A0A0F9UKH3_9ZZZZ</name>
<proteinExistence type="predicted"/>
<dbReference type="EMBL" id="LAZR01000943">
    <property type="protein sequence ID" value="KKN54098.1"/>
    <property type="molecule type" value="Genomic_DNA"/>
</dbReference>